<keyword evidence="1" id="KW-0472">Membrane</keyword>
<evidence type="ECO:0008006" key="4">
    <source>
        <dbReference type="Google" id="ProtNLM"/>
    </source>
</evidence>
<dbReference type="AlphaFoldDB" id="A0AAE0APY5"/>
<comment type="caution">
    <text evidence="2">The sequence shown here is derived from an EMBL/GenBank/DDBJ whole genome shotgun (WGS) entry which is preliminary data.</text>
</comment>
<feature type="transmembrane region" description="Helical" evidence="1">
    <location>
        <begin position="18"/>
        <end position="36"/>
    </location>
</feature>
<dbReference type="EMBL" id="JANJYJ010000003">
    <property type="protein sequence ID" value="KAK3221897.1"/>
    <property type="molecule type" value="Genomic_DNA"/>
</dbReference>
<evidence type="ECO:0000256" key="1">
    <source>
        <dbReference type="SAM" id="Phobius"/>
    </source>
</evidence>
<organism evidence="2 3">
    <name type="scientific">Dipteronia sinensis</name>
    <dbReference type="NCBI Taxonomy" id="43782"/>
    <lineage>
        <taxon>Eukaryota</taxon>
        <taxon>Viridiplantae</taxon>
        <taxon>Streptophyta</taxon>
        <taxon>Embryophyta</taxon>
        <taxon>Tracheophyta</taxon>
        <taxon>Spermatophyta</taxon>
        <taxon>Magnoliopsida</taxon>
        <taxon>eudicotyledons</taxon>
        <taxon>Gunneridae</taxon>
        <taxon>Pentapetalae</taxon>
        <taxon>rosids</taxon>
        <taxon>malvids</taxon>
        <taxon>Sapindales</taxon>
        <taxon>Sapindaceae</taxon>
        <taxon>Hippocastanoideae</taxon>
        <taxon>Acereae</taxon>
        <taxon>Dipteronia</taxon>
    </lineage>
</organism>
<keyword evidence="3" id="KW-1185">Reference proteome</keyword>
<proteinExistence type="predicted"/>
<keyword evidence="1" id="KW-0812">Transmembrane</keyword>
<accession>A0AAE0APY5</accession>
<name>A0AAE0APY5_9ROSI</name>
<reference evidence="2" key="1">
    <citation type="journal article" date="2023" name="Plant J.">
        <title>Genome sequences and population genomics provide insights into the demographic history, inbreeding, and mutation load of two 'living fossil' tree species of Dipteronia.</title>
        <authorList>
            <person name="Feng Y."/>
            <person name="Comes H.P."/>
            <person name="Chen J."/>
            <person name="Zhu S."/>
            <person name="Lu R."/>
            <person name="Zhang X."/>
            <person name="Li P."/>
            <person name="Qiu J."/>
            <person name="Olsen K.M."/>
            <person name="Qiu Y."/>
        </authorList>
    </citation>
    <scope>NUCLEOTIDE SEQUENCE</scope>
    <source>
        <strain evidence="2">NBL</strain>
    </source>
</reference>
<sequence>MDLRLVILVTRQGLDRGILFILFFLVSLRIFSIGYFQRWWRRTSFCLSLLRGVFPAPTHLLYADDVLIFCRGTVRNLMRVVHAFRVYDSISDQLVNWSKSSIFFGSLVSLARISSLQSLVGMQIGRLPFSYLEVPLF</sequence>
<evidence type="ECO:0000313" key="3">
    <source>
        <dbReference type="Proteomes" id="UP001281410"/>
    </source>
</evidence>
<keyword evidence="1" id="KW-1133">Transmembrane helix</keyword>
<evidence type="ECO:0000313" key="2">
    <source>
        <dbReference type="EMBL" id="KAK3221897.1"/>
    </source>
</evidence>
<dbReference type="Proteomes" id="UP001281410">
    <property type="component" value="Unassembled WGS sequence"/>
</dbReference>
<protein>
    <recommendedName>
        <fullName evidence="4">Reverse transcriptase domain-containing protein</fullName>
    </recommendedName>
</protein>
<gene>
    <name evidence="2" type="ORF">Dsin_008922</name>
</gene>